<dbReference type="AlphaFoldDB" id="A0A4V3CVU3"/>
<accession>A0A4V3CVU3</accession>
<comment type="caution">
    <text evidence="1">The sequence shown here is derived from an EMBL/GenBank/DDBJ whole genome shotgun (WGS) entry which is preliminary data.</text>
</comment>
<dbReference type="Proteomes" id="UP000294593">
    <property type="component" value="Unassembled WGS sequence"/>
</dbReference>
<keyword evidence="2" id="KW-1185">Reference proteome</keyword>
<dbReference type="EMBL" id="SNXW01000004">
    <property type="protein sequence ID" value="TDP83788.1"/>
    <property type="molecule type" value="Genomic_DNA"/>
</dbReference>
<sequence>MRLAVYNVKNLFDRPKATCVLTSRPYGIPYATENRSTQPGISYSPKTSLLKSTLVIKP</sequence>
<organism evidence="1 2">
    <name type="scientific">Aquabacterium commune</name>
    <dbReference type="NCBI Taxonomy" id="70586"/>
    <lineage>
        <taxon>Bacteria</taxon>
        <taxon>Pseudomonadati</taxon>
        <taxon>Pseudomonadota</taxon>
        <taxon>Betaproteobacteria</taxon>
        <taxon>Burkholderiales</taxon>
        <taxon>Aquabacterium</taxon>
    </lineage>
</organism>
<protein>
    <submittedName>
        <fullName evidence="1">Uncharacterized protein</fullName>
    </submittedName>
</protein>
<reference evidence="1 2" key="1">
    <citation type="submission" date="2019-03" db="EMBL/GenBank/DDBJ databases">
        <title>Genomic Encyclopedia of Type Strains, Phase IV (KMG-IV): sequencing the most valuable type-strain genomes for metagenomic binning, comparative biology and taxonomic classification.</title>
        <authorList>
            <person name="Goeker M."/>
        </authorList>
    </citation>
    <scope>NUCLEOTIDE SEQUENCE [LARGE SCALE GENOMIC DNA]</scope>
    <source>
        <strain evidence="1 2">DSM 11901</strain>
    </source>
</reference>
<proteinExistence type="predicted"/>
<evidence type="ECO:0000313" key="2">
    <source>
        <dbReference type="Proteomes" id="UP000294593"/>
    </source>
</evidence>
<name>A0A4V3CVU3_9BURK</name>
<evidence type="ECO:0000313" key="1">
    <source>
        <dbReference type="EMBL" id="TDP83788.1"/>
    </source>
</evidence>
<gene>
    <name evidence="1" type="ORF">EV672_104169</name>
</gene>